<dbReference type="SUPFAM" id="SSF158622">
    <property type="entry name" value="YheA/YmcA-like"/>
    <property type="match status" value="1"/>
</dbReference>
<evidence type="ECO:0000313" key="1">
    <source>
        <dbReference type="EMBL" id="MBI6873948.1"/>
    </source>
</evidence>
<sequence>MNIYDKAHEFARELGKCDEVVKLKEASKKIEGDESSIKILDDFRKLQIEAYTQHMQNGSVSEEIQEKLRNIGTVISMNASVSEYLQAEQRFSIMWDDVLKILNDAIGIDFTFGMNK</sequence>
<evidence type="ECO:0000313" key="2">
    <source>
        <dbReference type="Proteomes" id="UP000622687"/>
    </source>
</evidence>
<dbReference type="RefSeq" id="WP_211143365.1">
    <property type="nucleotide sequence ID" value="NZ_JAEEGB010000016.1"/>
</dbReference>
<dbReference type="AlphaFoldDB" id="A0A934HV96"/>
<dbReference type="InterPro" id="IPR010368">
    <property type="entry name" value="Com_YlbF"/>
</dbReference>
<comment type="caution">
    <text evidence="1">The sequence shown here is derived from an EMBL/GenBank/DDBJ whole genome shotgun (WGS) entry which is preliminary data.</text>
</comment>
<dbReference type="Pfam" id="PF06133">
    <property type="entry name" value="Com_YlbF"/>
    <property type="match status" value="1"/>
</dbReference>
<gene>
    <name evidence="1" type="ORF">I6U51_14775</name>
</gene>
<dbReference type="Gene3D" id="1.20.1500.10">
    <property type="entry name" value="YheA/YmcA-like"/>
    <property type="match status" value="1"/>
</dbReference>
<proteinExistence type="predicted"/>
<dbReference type="EMBL" id="JAEEGB010000016">
    <property type="protein sequence ID" value="MBI6873948.1"/>
    <property type="molecule type" value="Genomic_DNA"/>
</dbReference>
<reference evidence="1" key="1">
    <citation type="submission" date="2020-12" db="EMBL/GenBank/DDBJ databases">
        <title>Clostridium thailandense sp. nov., a novel acetogenic bacterium isolated from peat land soil in Thailand.</title>
        <authorList>
            <person name="Chaikitkaew S."/>
            <person name="Birkeland N.K."/>
        </authorList>
    </citation>
    <scope>NUCLEOTIDE SEQUENCE</scope>
    <source>
        <strain evidence="1">DSM 17425</strain>
    </source>
</reference>
<organism evidence="1 2">
    <name type="scientific">Clostridium aciditolerans</name>
    <dbReference type="NCBI Taxonomy" id="339861"/>
    <lineage>
        <taxon>Bacteria</taxon>
        <taxon>Bacillati</taxon>
        <taxon>Bacillota</taxon>
        <taxon>Clostridia</taxon>
        <taxon>Eubacteriales</taxon>
        <taxon>Clostridiaceae</taxon>
        <taxon>Clostridium</taxon>
    </lineage>
</organism>
<protein>
    <submittedName>
        <fullName evidence="1">YlbF family regulator</fullName>
    </submittedName>
</protein>
<name>A0A934HV96_9CLOT</name>
<dbReference type="Proteomes" id="UP000622687">
    <property type="component" value="Unassembled WGS sequence"/>
</dbReference>
<keyword evidence="2" id="KW-1185">Reference proteome</keyword>
<accession>A0A934HV96</accession>
<dbReference type="InterPro" id="IPR023378">
    <property type="entry name" value="YheA/YmcA-like_dom_sf"/>
</dbReference>